<evidence type="ECO:0000313" key="2">
    <source>
        <dbReference type="Proteomes" id="UP000610746"/>
    </source>
</evidence>
<protein>
    <submittedName>
        <fullName evidence="1">Uncharacterized protein</fullName>
    </submittedName>
</protein>
<gene>
    <name evidence="1" type="ORF">HNQ03_000936</name>
</gene>
<dbReference type="RefSeq" id="WP_173778488.1">
    <property type="nucleotide sequence ID" value="NZ_JABSNO010000005.1"/>
</dbReference>
<dbReference type="Proteomes" id="UP000610746">
    <property type="component" value="Unassembled WGS sequence"/>
</dbReference>
<name>A0A8J8G5Z8_9FLAO</name>
<accession>A0A8J8G5Z8</accession>
<keyword evidence="2" id="KW-1185">Reference proteome</keyword>
<sequence>MEALRGLKKIQFKLVNKKENVQCNSLTIGRKNLNFLFRTADLYFIDDALIIAGYYNFFKRKAFRSVIILTREQEFYMQSFANANKITTPTRLNLNSSNNDVYIEFGEASFSNTNVQIWLKNLTEIEKSQIKFTK</sequence>
<organism evidence="1 2">
    <name type="scientific">Frigoriflavimonas asaccharolytica</name>
    <dbReference type="NCBI Taxonomy" id="2735899"/>
    <lineage>
        <taxon>Bacteria</taxon>
        <taxon>Pseudomonadati</taxon>
        <taxon>Bacteroidota</taxon>
        <taxon>Flavobacteriia</taxon>
        <taxon>Flavobacteriales</taxon>
        <taxon>Weeksellaceae</taxon>
        <taxon>Frigoriflavimonas</taxon>
    </lineage>
</organism>
<dbReference type="AlphaFoldDB" id="A0A8J8G5Z8"/>
<dbReference type="EMBL" id="JABSNO010000005">
    <property type="protein sequence ID" value="NRS91869.1"/>
    <property type="molecule type" value="Genomic_DNA"/>
</dbReference>
<proteinExistence type="predicted"/>
<reference evidence="1" key="1">
    <citation type="submission" date="2020-05" db="EMBL/GenBank/DDBJ databases">
        <title>Genomic Encyclopedia of Type Strains, Phase IV (KMG-V): Genome sequencing to study the core and pangenomes of soil and plant-associated prokaryotes.</title>
        <authorList>
            <person name="Whitman W."/>
        </authorList>
    </citation>
    <scope>NUCLEOTIDE SEQUENCE</scope>
    <source>
        <strain evidence="1">16F</strain>
    </source>
</reference>
<evidence type="ECO:0000313" key="1">
    <source>
        <dbReference type="EMBL" id="NRS91869.1"/>
    </source>
</evidence>
<comment type="caution">
    <text evidence="1">The sequence shown here is derived from an EMBL/GenBank/DDBJ whole genome shotgun (WGS) entry which is preliminary data.</text>
</comment>